<dbReference type="EMBL" id="JAUJEB010000001">
    <property type="protein sequence ID" value="MDN5211400.1"/>
    <property type="molecule type" value="Genomic_DNA"/>
</dbReference>
<feature type="domain" description="HTH araC/xylS-type" evidence="4">
    <location>
        <begin position="85"/>
        <end position="186"/>
    </location>
</feature>
<evidence type="ECO:0000256" key="1">
    <source>
        <dbReference type="ARBA" id="ARBA00023015"/>
    </source>
</evidence>
<reference evidence="5" key="1">
    <citation type="submission" date="2023-06" db="EMBL/GenBank/DDBJ databases">
        <title>Genomic of Agaribacillus aureum.</title>
        <authorList>
            <person name="Wang G."/>
        </authorList>
    </citation>
    <scope>NUCLEOTIDE SEQUENCE</scope>
    <source>
        <strain evidence="5">BMA12</strain>
    </source>
</reference>
<keyword evidence="1" id="KW-0805">Transcription regulation</keyword>
<evidence type="ECO:0000256" key="3">
    <source>
        <dbReference type="ARBA" id="ARBA00023163"/>
    </source>
</evidence>
<dbReference type="Gene3D" id="1.10.10.60">
    <property type="entry name" value="Homeodomain-like"/>
    <property type="match status" value="1"/>
</dbReference>
<evidence type="ECO:0000313" key="6">
    <source>
        <dbReference type="Proteomes" id="UP001172083"/>
    </source>
</evidence>
<protein>
    <submittedName>
        <fullName evidence="5">Helix-turn-helix domain-containing protein</fullName>
    </submittedName>
</protein>
<dbReference type="InterPro" id="IPR018060">
    <property type="entry name" value="HTH_AraC"/>
</dbReference>
<dbReference type="InterPro" id="IPR018062">
    <property type="entry name" value="HTH_AraC-typ_CS"/>
</dbReference>
<gene>
    <name evidence="5" type="ORF">QQ020_05040</name>
</gene>
<keyword evidence="6" id="KW-1185">Reference proteome</keyword>
<organism evidence="5 6">
    <name type="scientific">Agaribacillus aureus</name>
    <dbReference type="NCBI Taxonomy" id="3051825"/>
    <lineage>
        <taxon>Bacteria</taxon>
        <taxon>Pseudomonadati</taxon>
        <taxon>Bacteroidota</taxon>
        <taxon>Cytophagia</taxon>
        <taxon>Cytophagales</taxon>
        <taxon>Splendidivirgaceae</taxon>
        <taxon>Agaribacillus</taxon>
    </lineage>
</organism>
<sequence length="210" mass="24473">MILHHVNQQLKFSLQGMIGNSCIKLIEYYFQSVEGVQLEKVELGKVSLSYDPGLLTPSEIENHFANLEFSVVKDRQEVLFEELLTAIITFINEGNYLRRHYKNSDYLSDKLAVPYNKLSKVFSARAGITIERFLIFLKLEKVKEKLLEDQYTLGEIAEKLNYSSVHYLSNQFKKYTGISPREFKKSPEKCRLTAPFFTAKFHTKNCKFHK</sequence>
<evidence type="ECO:0000259" key="4">
    <source>
        <dbReference type="PROSITE" id="PS01124"/>
    </source>
</evidence>
<dbReference type="Gene3D" id="3.30.70.100">
    <property type="match status" value="1"/>
</dbReference>
<proteinExistence type="predicted"/>
<dbReference type="Proteomes" id="UP001172083">
    <property type="component" value="Unassembled WGS sequence"/>
</dbReference>
<dbReference type="PANTHER" id="PTHR43280">
    <property type="entry name" value="ARAC-FAMILY TRANSCRIPTIONAL REGULATOR"/>
    <property type="match status" value="1"/>
</dbReference>
<dbReference type="SUPFAM" id="SSF46689">
    <property type="entry name" value="Homeodomain-like"/>
    <property type="match status" value="1"/>
</dbReference>
<keyword evidence="2" id="KW-0238">DNA-binding</keyword>
<keyword evidence="3" id="KW-0804">Transcription</keyword>
<accession>A0ABT8L3L1</accession>
<evidence type="ECO:0000313" key="5">
    <source>
        <dbReference type="EMBL" id="MDN5211400.1"/>
    </source>
</evidence>
<dbReference type="Pfam" id="PF12833">
    <property type="entry name" value="HTH_18"/>
    <property type="match status" value="1"/>
</dbReference>
<dbReference type="InterPro" id="IPR036163">
    <property type="entry name" value="HMA_dom_sf"/>
</dbReference>
<comment type="caution">
    <text evidence="5">The sequence shown here is derived from an EMBL/GenBank/DDBJ whole genome shotgun (WGS) entry which is preliminary data.</text>
</comment>
<dbReference type="PANTHER" id="PTHR43280:SF28">
    <property type="entry name" value="HTH-TYPE TRANSCRIPTIONAL ACTIVATOR RHAS"/>
    <property type="match status" value="1"/>
</dbReference>
<dbReference type="PROSITE" id="PS00041">
    <property type="entry name" value="HTH_ARAC_FAMILY_1"/>
    <property type="match status" value="1"/>
</dbReference>
<dbReference type="RefSeq" id="WP_346756734.1">
    <property type="nucleotide sequence ID" value="NZ_JAUJEB010000001.1"/>
</dbReference>
<dbReference type="SUPFAM" id="SSF55008">
    <property type="entry name" value="HMA, heavy metal-associated domain"/>
    <property type="match status" value="1"/>
</dbReference>
<dbReference type="InterPro" id="IPR009057">
    <property type="entry name" value="Homeodomain-like_sf"/>
</dbReference>
<name>A0ABT8L3L1_9BACT</name>
<evidence type="ECO:0000256" key="2">
    <source>
        <dbReference type="ARBA" id="ARBA00023125"/>
    </source>
</evidence>
<dbReference type="PROSITE" id="PS01124">
    <property type="entry name" value="HTH_ARAC_FAMILY_2"/>
    <property type="match status" value="1"/>
</dbReference>
<dbReference type="SMART" id="SM00342">
    <property type="entry name" value="HTH_ARAC"/>
    <property type="match status" value="1"/>
</dbReference>